<dbReference type="STRING" id="714943.Mucpa_2702"/>
<name>H1Y6M2_9SPHI</name>
<dbReference type="PANTHER" id="PTHR46268">
    <property type="entry name" value="STRESS RESPONSE PROTEIN NHAX"/>
    <property type="match status" value="1"/>
</dbReference>
<evidence type="ECO:0000256" key="1">
    <source>
        <dbReference type="ARBA" id="ARBA00008791"/>
    </source>
</evidence>
<dbReference type="Pfam" id="PF00582">
    <property type="entry name" value="Usp"/>
    <property type="match status" value="2"/>
</dbReference>
<dbReference type="Proteomes" id="UP000002774">
    <property type="component" value="Chromosome"/>
</dbReference>
<gene>
    <name evidence="3" type="ORF">Mucpa_2702</name>
</gene>
<dbReference type="eggNOG" id="COG0589">
    <property type="taxonomic scope" value="Bacteria"/>
</dbReference>
<dbReference type="HOGENOM" id="CLU_049301_2_4_10"/>
<feature type="domain" description="UspA" evidence="2">
    <location>
        <begin position="1"/>
        <end position="152"/>
    </location>
</feature>
<keyword evidence="4" id="KW-1185">Reference proteome</keyword>
<protein>
    <submittedName>
        <fullName evidence="3">UspA domain-containing protein</fullName>
    </submittedName>
</protein>
<proteinExistence type="inferred from homology"/>
<dbReference type="Gene3D" id="3.40.50.620">
    <property type="entry name" value="HUPs"/>
    <property type="match status" value="2"/>
</dbReference>
<dbReference type="CDD" id="cd00293">
    <property type="entry name" value="USP-like"/>
    <property type="match status" value="1"/>
</dbReference>
<dbReference type="PANTHER" id="PTHR46268:SF6">
    <property type="entry name" value="UNIVERSAL STRESS PROTEIN UP12"/>
    <property type="match status" value="1"/>
</dbReference>
<dbReference type="OrthoDB" id="9788959at2"/>
<organism evidence="3 4">
    <name type="scientific">Mucilaginibacter paludis DSM 18603</name>
    <dbReference type="NCBI Taxonomy" id="714943"/>
    <lineage>
        <taxon>Bacteria</taxon>
        <taxon>Pseudomonadati</taxon>
        <taxon>Bacteroidota</taxon>
        <taxon>Sphingobacteriia</taxon>
        <taxon>Sphingobacteriales</taxon>
        <taxon>Sphingobacteriaceae</taxon>
        <taxon>Mucilaginibacter</taxon>
    </lineage>
</organism>
<dbReference type="EMBL" id="CM001403">
    <property type="protein sequence ID" value="EHQ26814.1"/>
    <property type="molecule type" value="Genomic_DNA"/>
</dbReference>
<reference evidence="3" key="1">
    <citation type="submission" date="2011-09" db="EMBL/GenBank/DDBJ databases">
        <title>The permanent draft genome of Mucilaginibacter paludis DSM 18603.</title>
        <authorList>
            <consortium name="US DOE Joint Genome Institute (JGI-PGF)"/>
            <person name="Lucas S."/>
            <person name="Han J."/>
            <person name="Lapidus A."/>
            <person name="Bruce D."/>
            <person name="Goodwin L."/>
            <person name="Pitluck S."/>
            <person name="Peters L."/>
            <person name="Kyrpides N."/>
            <person name="Mavromatis K."/>
            <person name="Ivanova N."/>
            <person name="Mikhailova N."/>
            <person name="Held B."/>
            <person name="Detter J.C."/>
            <person name="Tapia R."/>
            <person name="Han C."/>
            <person name="Land M."/>
            <person name="Hauser L."/>
            <person name="Markowitz V."/>
            <person name="Cheng J.-F."/>
            <person name="Hugenholtz P."/>
            <person name="Woyke T."/>
            <person name="Wu D."/>
            <person name="Tindall B."/>
            <person name="Brambilla E."/>
            <person name="Klenk H.-P."/>
            <person name="Eisen J.A."/>
        </authorList>
    </citation>
    <scope>NUCLEOTIDE SEQUENCE [LARGE SCALE GENOMIC DNA]</scope>
    <source>
        <strain evidence="3">DSM 18603</strain>
    </source>
</reference>
<dbReference type="InterPro" id="IPR014729">
    <property type="entry name" value="Rossmann-like_a/b/a_fold"/>
</dbReference>
<evidence type="ECO:0000259" key="2">
    <source>
        <dbReference type="Pfam" id="PF00582"/>
    </source>
</evidence>
<comment type="similarity">
    <text evidence="1">Belongs to the universal stress protein A family.</text>
</comment>
<dbReference type="RefSeq" id="WP_008507009.1">
    <property type="nucleotide sequence ID" value="NZ_CM001403.1"/>
</dbReference>
<dbReference type="PRINTS" id="PR01438">
    <property type="entry name" value="UNVRSLSTRESS"/>
</dbReference>
<accession>H1Y6M2</accession>
<dbReference type="InterPro" id="IPR006016">
    <property type="entry name" value="UspA"/>
</dbReference>
<dbReference type="AlphaFoldDB" id="H1Y6M2"/>
<evidence type="ECO:0000313" key="3">
    <source>
        <dbReference type="EMBL" id="EHQ26814.1"/>
    </source>
</evidence>
<evidence type="ECO:0000313" key="4">
    <source>
        <dbReference type="Proteomes" id="UP000002774"/>
    </source>
</evidence>
<sequence>MKTILVPTDFSPAADNAARYALNLARYMHADVKLCSAINEKAKTRITEQLVWPHDDYSSVKETTDQELRILAKRLSLEQSLKNEPASVAVFEPNLTYCCKAGSVMDAVRDLVTDEKITMVVMGLWGATGINSFFAGSVSQDMIDKASFPLLLMPGKAQFTSLRSIAFATDLSEEDIEVIHSLASLAREFNAEILIVHVMDGKHHNKEYQQKVSNFLSGISDKVDYPHIYYRDVKSTDVDKGLSWIVEHRQIQMIAMVHRKHDLLDRIFKESYTKNLAKHTEIPLLVFPYVGSSVVF</sequence>
<feature type="domain" description="UspA" evidence="2">
    <location>
        <begin position="163"/>
        <end position="288"/>
    </location>
</feature>
<dbReference type="InterPro" id="IPR006015">
    <property type="entry name" value="Universal_stress_UspA"/>
</dbReference>
<dbReference type="SUPFAM" id="SSF52402">
    <property type="entry name" value="Adenine nucleotide alpha hydrolases-like"/>
    <property type="match status" value="2"/>
</dbReference>